<feature type="region of interest" description="Disordered" evidence="1">
    <location>
        <begin position="83"/>
        <end position="224"/>
    </location>
</feature>
<dbReference type="Proteomes" id="UP001337655">
    <property type="component" value="Unassembled WGS sequence"/>
</dbReference>
<feature type="compositionally biased region" description="Low complexity" evidence="1">
    <location>
        <begin position="585"/>
        <end position="594"/>
    </location>
</feature>
<sequence>MSSSVPLTLFPSAQQPQPRKSSLKKPRTYTPPSVASNELRGVAVRVNTTSTTPKLVVQPATDQFKHSLFCEPSSNGQLAAARDFSRKTRRRSCDGGSINSASPLIDMTTPVSASEGSTAGLPVSSSASQTEPTKGQLQRSHIPASISTPPQPGPDTLVSPGGDTVSPLPDRLLFSNTSPRQAEFPATKKSRAGSPTPTLVRSNSTSSTAVPPYSPPAARSIFPQYDPTRPLQEQDYYPSARAPTPTLAPTLAYESASKLEHQVQKAQTLRRLDSGVALVEGYQHIPSANTHDLCAIWNASHCNFPVDGRKVQLGLLQPLNRGTTLAIGTTNGEVLYSMNKDTAPATATATGKGSKSFKQLFIGRHNPQYRDAPPSPVAQLGLPDAVKPSKERENDVVTIFPQIAAVKAIETVANSPVAAEIATFDPSATSPEAARLAQDAVSEAHRRYRCELVRATRKRDSLGAVTASYKLEHPLLSSFAITITKSTAGRHSRDPRAKISLHHPSATPAAVEAETLVLAFLDFAHDACVLDVPGLLSLEGDYIIDTVVCALLAVAVIENDALMQETLTFDAPPTKALPIPKQKSRSTSSTSIDTTKGKKLSRKEKKRLKKGEMGEQVDLPMVTQGALALLSFSFKTTVFLLEAGVKVTAGLVIGVSHLASKGSNK</sequence>
<feature type="compositionally biased region" description="Polar residues" evidence="1">
    <location>
        <begin position="1"/>
        <end position="20"/>
    </location>
</feature>
<feature type="compositionally biased region" description="Basic residues" evidence="1">
    <location>
        <begin position="597"/>
        <end position="609"/>
    </location>
</feature>
<reference evidence="2 3" key="1">
    <citation type="submission" date="2023-08" db="EMBL/GenBank/DDBJ databases">
        <title>Black Yeasts Isolated from many extreme environments.</title>
        <authorList>
            <person name="Coleine C."/>
            <person name="Stajich J.E."/>
            <person name="Selbmann L."/>
        </authorList>
    </citation>
    <scope>NUCLEOTIDE SEQUENCE [LARGE SCALE GENOMIC DNA]</scope>
    <source>
        <strain evidence="2 3">CCFEE 5935</strain>
    </source>
</reference>
<feature type="region of interest" description="Disordered" evidence="1">
    <location>
        <begin position="1"/>
        <end position="36"/>
    </location>
</feature>
<dbReference type="GeneID" id="89926867"/>
<evidence type="ECO:0000313" key="2">
    <source>
        <dbReference type="EMBL" id="KAK5169550.1"/>
    </source>
</evidence>
<gene>
    <name evidence="2" type="ORF">LTR77_005526</name>
</gene>
<feature type="compositionally biased region" description="Polar residues" evidence="1">
    <location>
        <begin position="109"/>
        <end position="139"/>
    </location>
</feature>
<dbReference type="RefSeq" id="XP_064658896.1">
    <property type="nucleotide sequence ID" value="XM_064802771.1"/>
</dbReference>
<feature type="compositionally biased region" description="Polar residues" evidence="1">
    <location>
        <begin position="193"/>
        <end position="209"/>
    </location>
</feature>
<organism evidence="2 3">
    <name type="scientific">Saxophila tyrrhenica</name>
    <dbReference type="NCBI Taxonomy" id="1690608"/>
    <lineage>
        <taxon>Eukaryota</taxon>
        <taxon>Fungi</taxon>
        <taxon>Dikarya</taxon>
        <taxon>Ascomycota</taxon>
        <taxon>Pezizomycotina</taxon>
        <taxon>Dothideomycetes</taxon>
        <taxon>Dothideomycetidae</taxon>
        <taxon>Mycosphaerellales</taxon>
        <taxon>Extremaceae</taxon>
        <taxon>Saxophila</taxon>
    </lineage>
</organism>
<comment type="caution">
    <text evidence="2">The sequence shown here is derived from an EMBL/GenBank/DDBJ whole genome shotgun (WGS) entry which is preliminary data.</text>
</comment>
<evidence type="ECO:0000256" key="1">
    <source>
        <dbReference type="SAM" id="MobiDB-lite"/>
    </source>
</evidence>
<accession>A0AAV9PCV4</accession>
<dbReference type="AlphaFoldDB" id="A0AAV9PCV4"/>
<proteinExistence type="predicted"/>
<protein>
    <submittedName>
        <fullName evidence="2">Uncharacterized protein</fullName>
    </submittedName>
</protein>
<feature type="region of interest" description="Disordered" evidence="1">
    <location>
        <begin position="573"/>
        <end position="609"/>
    </location>
</feature>
<name>A0AAV9PCV4_9PEZI</name>
<keyword evidence="3" id="KW-1185">Reference proteome</keyword>
<evidence type="ECO:0000313" key="3">
    <source>
        <dbReference type="Proteomes" id="UP001337655"/>
    </source>
</evidence>
<dbReference type="EMBL" id="JAVRRT010000008">
    <property type="protein sequence ID" value="KAK5169550.1"/>
    <property type="molecule type" value="Genomic_DNA"/>
</dbReference>